<feature type="transmembrane region" description="Helical" evidence="7">
    <location>
        <begin position="190"/>
        <end position="209"/>
    </location>
</feature>
<keyword evidence="4" id="KW-0029">Amino-acid transport</keyword>
<dbReference type="Pfam" id="PF01810">
    <property type="entry name" value="LysE"/>
    <property type="match status" value="1"/>
</dbReference>
<keyword evidence="2" id="KW-1003">Cell membrane</keyword>
<organism evidence="8 9">
    <name type="scientific">Leminorella grimontii</name>
    <dbReference type="NCBI Taxonomy" id="82981"/>
    <lineage>
        <taxon>Bacteria</taxon>
        <taxon>Pseudomonadati</taxon>
        <taxon>Pseudomonadota</taxon>
        <taxon>Gammaproteobacteria</taxon>
        <taxon>Enterobacterales</taxon>
        <taxon>Budviciaceae</taxon>
        <taxon>Leminorella</taxon>
    </lineage>
</organism>
<evidence type="ECO:0000313" key="9">
    <source>
        <dbReference type="Proteomes" id="UP001058124"/>
    </source>
</evidence>
<dbReference type="PANTHER" id="PTHR30086:SF20">
    <property type="entry name" value="ARGININE EXPORTER PROTEIN ARGO-RELATED"/>
    <property type="match status" value="1"/>
</dbReference>
<keyword evidence="3 7" id="KW-0812">Transmembrane</keyword>
<evidence type="ECO:0000256" key="6">
    <source>
        <dbReference type="ARBA" id="ARBA00023136"/>
    </source>
</evidence>
<feature type="transmembrane region" description="Helical" evidence="7">
    <location>
        <begin position="155"/>
        <end position="178"/>
    </location>
</feature>
<accession>A0AAV5N3U3</accession>
<reference evidence="8" key="1">
    <citation type="submission" date="2022-06" db="EMBL/GenBank/DDBJ databases">
        <title>Draft genome sequences of Leminorella grimontii str. JCM5902.</title>
        <authorList>
            <person name="Wakabayashi Y."/>
            <person name="Kojima K."/>
        </authorList>
    </citation>
    <scope>NUCLEOTIDE SEQUENCE</scope>
    <source>
        <strain evidence="8">JCM 5902</strain>
    </source>
</reference>
<feature type="transmembrane region" description="Helical" evidence="7">
    <location>
        <begin position="14"/>
        <end position="36"/>
    </location>
</feature>
<evidence type="ECO:0000256" key="3">
    <source>
        <dbReference type="ARBA" id="ARBA00022692"/>
    </source>
</evidence>
<feature type="transmembrane region" description="Helical" evidence="7">
    <location>
        <begin position="71"/>
        <end position="89"/>
    </location>
</feature>
<comment type="caution">
    <text evidence="8">The sequence shown here is derived from an EMBL/GenBank/DDBJ whole genome shotgun (WGS) entry which is preliminary data.</text>
</comment>
<evidence type="ECO:0000256" key="5">
    <source>
        <dbReference type="ARBA" id="ARBA00022989"/>
    </source>
</evidence>
<dbReference type="InterPro" id="IPR001123">
    <property type="entry name" value="LeuE-type"/>
</dbReference>
<evidence type="ECO:0000313" key="8">
    <source>
        <dbReference type="EMBL" id="GKX56771.1"/>
    </source>
</evidence>
<evidence type="ECO:0000256" key="1">
    <source>
        <dbReference type="ARBA" id="ARBA00004651"/>
    </source>
</evidence>
<dbReference type="AlphaFoldDB" id="A0AAV5N3U3"/>
<dbReference type="RefSeq" id="WP_027275355.1">
    <property type="nucleotide sequence ID" value="NZ_BRLH01000008.1"/>
</dbReference>
<dbReference type="Proteomes" id="UP001058124">
    <property type="component" value="Unassembled WGS sequence"/>
</dbReference>
<sequence>MINEWLPSAFLPLALAHGVALLSPGPDFFLLTGYAIRYRLRGSAFICLGIALGNAVYIAVAIVGFRSVAGAQGLFTLIQAAGALYLLYIGTQLLKSRPGELTLNTASGGVSAFRQLALGLGSSLLNPKNALFYMSLMTSILGSQVTLTQQIGCGIWMFFAVLLWDLLVASAIGLPVVQERLGRWLHWIERGAGAVLVAMGLGLMVDIAIT</sequence>
<dbReference type="GO" id="GO:0015171">
    <property type="term" value="F:amino acid transmembrane transporter activity"/>
    <property type="evidence" value="ECO:0007669"/>
    <property type="project" value="TreeGrafter"/>
</dbReference>
<comment type="subcellular location">
    <subcellularLocation>
        <location evidence="1">Cell membrane</location>
        <topology evidence="1">Multi-pass membrane protein</topology>
    </subcellularLocation>
</comment>
<name>A0AAV5N3U3_9GAMM</name>
<evidence type="ECO:0000256" key="7">
    <source>
        <dbReference type="SAM" id="Phobius"/>
    </source>
</evidence>
<keyword evidence="5 7" id="KW-1133">Transmembrane helix</keyword>
<evidence type="ECO:0000256" key="2">
    <source>
        <dbReference type="ARBA" id="ARBA00022475"/>
    </source>
</evidence>
<protein>
    <submittedName>
        <fullName evidence="8">Threonine transporter RhtB</fullName>
    </submittedName>
</protein>
<keyword evidence="9" id="KW-1185">Reference proteome</keyword>
<keyword evidence="4" id="KW-0813">Transport</keyword>
<feature type="transmembrane region" description="Helical" evidence="7">
    <location>
        <begin position="43"/>
        <end position="65"/>
    </location>
</feature>
<gene>
    <name evidence="8" type="ORF">SOASR030_28830</name>
</gene>
<proteinExistence type="predicted"/>
<dbReference type="GO" id="GO:0005886">
    <property type="term" value="C:plasma membrane"/>
    <property type="evidence" value="ECO:0007669"/>
    <property type="project" value="UniProtKB-SubCell"/>
</dbReference>
<keyword evidence="6 7" id="KW-0472">Membrane</keyword>
<dbReference type="PANTHER" id="PTHR30086">
    <property type="entry name" value="ARGININE EXPORTER PROTEIN ARGO"/>
    <property type="match status" value="1"/>
</dbReference>
<evidence type="ECO:0000256" key="4">
    <source>
        <dbReference type="ARBA" id="ARBA00022970"/>
    </source>
</evidence>
<dbReference type="EMBL" id="BRLH01000008">
    <property type="protein sequence ID" value="GKX56771.1"/>
    <property type="molecule type" value="Genomic_DNA"/>
</dbReference>